<dbReference type="EMBL" id="JAFIQS020000005">
    <property type="protein sequence ID" value="KAH9481771.1"/>
    <property type="molecule type" value="Genomic_DNA"/>
</dbReference>
<sequence length="399" mass="42801">MASNSDAQTYIVVLRDGVSTQTFLSALQTDIKAFSADTIVEYEHALNGFAGKFTESHVETLKANPDVKYIEKDSVGEAFAYQNDATWGLGRLSRIAPLPIGDKPTPNKFFYHWDPAAGSGVDIYVVGNYCLGVDTTHPAFEGRASWGKTQTGTVCSHHGTHVAGTAISKQLGVAKAAKVIAVKVMEQEVKALDWVIENVKKTKRPSVVNMSLGGPTSQAVDDAVKKLFDAKITTVAAAGNDNKDAKTVSPARSPYAITVGACNIRDKKWSGSNYGEVVNIFAPGEDVDSTWLDKKTKVMSGTSMAAPHVSGLMAYLISLQSKVPQNFWAYAHVGVLKDIRTPFHPTLLLCKSMTELNDVAAKTANLLAYNNHYDLNGQAAFEEEINEGAALVGEVAVGA</sequence>
<organism evidence="1 2">
    <name type="scientific">Psilocybe cubensis</name>
    <name type="common">Psychedelic mushroom</name>
    <name type="synonym">Stropharia cubensis</name>
    <dbReference type="NCBI Taxonomy" id="181762"/>
    <lineage>
        <taxon>Eukaryota</taxon>
        <taxon>Fungi</taxon>
        <taxon>Dikarya</taxon>
        <taxon>Basidiomycota</taxon>
        <taxon>Agaricomycotina</taxon>
        <taxon>Agaricomycetes</taxon>
        <taxon>Agaricomycetidae</taxon>
        <taxon>Agaricales</taxon>
        <taxon>Agaricineae</taxon>
        <taxon>Strophariaceae</taxon>
        <taxon>Psilocybe</taxon>
    </lineage>
</organism>
<proteinExistence type="predicted"/>
<protein>
    <submittedName>
        <fullName evidence="1">Subtilisin-like serine protease Pen c 2</fullName>
    </submittedName>
</protein>
<dbReference type="Proteomes" id="UP000664032">
    <property type="component" value="Unassembled WGS sequence"/>
</dbReference>
<comment type="caution">
    <text evidence="1">The sequence shown here is derived from an EMBL/GenBank/DDBJ whole genome shotgun (WGS) entry which is preliminary data.</text>
</comment>
<accession>A0ACB8H1R2</accession>
<evidence type="ECO:0000313" key="1">
    <source>
        <dbReference type="EMBL" id="KAH9481771.1"/>
    </source>
</evidence>
<reference evidence="1" key="1">
    <citation type="submission" date="2021-10" db="EMBL/GenBank/DDBJ databases">
        <title>Psilocybe cubensis genome.</title>
        <authorList>
            <person name="Mckernan K.J."/>
            <person name="Crawford S."/>
            <person name="Trippe A."/>
            <person name="Kane L.T."/>
            <person name="Mclaughlin S."/>
        </authorList>
    </citation>
    <scope>NUCLEOTIDE SEQUENCE</scope>
    <source>
        <strain evidence="1">MGC-MH-2018</strain>
    </source>
</reference>
<gene>
    <name evidence="1" type="ORF">JR316_0006298</name>
</gene>
<evidence type="ECO:0000313" key="2">
    <source>
        <dbReference type="Proteomes" id="UP000664032"/>
    </source>
</evidence>
<keyword evidence="2" id="KW-1185">Reference proteome</keyword>
<name>A0ACB8H1R2_PSICU</name>